<keyword evidence="1" id="KW-1188">Viral release from host cell</keyword>
<dbReference type="InterPro" id="IPR035421">
    <property type="entry name" value="Terminase_6C"/>
</dbReference>
<proteinExistence type="predicted"/>
<dbReference type="Proteomes" id="UP000823405">
    <property type="component" value="Unassembled WGS sequence"/>
</dbReference>
<protein>
    <recommendedName>
        <fullName evidence="2">Terminase large subunit gp17-like C-terminal domain-containing protein</fullName>
    </recommendedName>
</protein>
<evidence type="ECO:0000313" key="3">
    <source>
        <dbReference type="EMBL" id="KAG0287843.1"/>
    </source>
</evidence>
<dbReference type="InterPro" id="IPR006517">
    <property type="entry name" value="Phage_terminase_lsu-like_C"/>
</dbReference>
<gene>
    <name evidence="3" type="ORF">BGZ97_006972</name>
</gene>
<dbReference type="Pfam" id="PF17289">
    <property type="entry name" value="Terminase_6C"/>
    <property type="match status" value="1"/>
</dbReference>
<reference evidence="3" key="1">
    <citation type="journal article" date="2020" name="Fungal Divers.">
        <title>Resolving the Mortierellaceae phylogeny through synthesis of multi-gene phylogenetics and phylogenomics.</title>
        <authorList>
            <person name="Vandepol N."/>
            <person name="Liber J."/>
            <person name="Desiro A."/>
            <person name="Na H."/>
            <person name="Kennedy M."/>
            <person name="Barry K."/>
            <person name="Grigoriev I.V."/>
            <person name="Miller A.N."/>
            <person name="O'Donnell K."/>
            <person name="Stajich J.E."/>
            <person name="Bonito G."/>
        </authorList>
    </citation>
    <scope>NUCLEOTIDE SEQUENCE</scope>
    <source>
        <strain evidence="3">NVP60</strain>
    </source>
</reference>
<accession>A0A9P6QNU5</accession>
<evidence type="ECO:0000313" key="4">
    <source>
        <dbReference type="Proteomes" id="UP000823405"/>
    </source>
</evidence>
<evidence type="ECO:0000256" key="1">
    <source>
        <dbReference type="ARBA" id="ARBA00022612"/>
    </source>
</evidence>
<dbReference type="OrthoDB" id="6414372at2759"/>
<comment type="caution">
    <text evidence="3">The sequence shown here is derived from an EMBL/GenBank/DDBJ whole genome shotgun (WGS) entry which is preliminary data.</text>
</comment>
<feature type="domain" description="Terminase large subunit gp17-like C-terminal" evidence="2">
    <location>
        <begin position="450"/>
        <end position="603"/>
    </location>
</feature>
<evidence type="ECO:0000259" key="2">
    <source>
        <dbReference type="Pfam" id="PF17289"/>
    </source>
</evidence>
<dbReference type="EMBL" id="JAAAIN010003087">
    <property type="protein sequence ID" value="KAG0287843.1"/>
    <property type="molecule type" value="Genomic_DNA"/>
</dbReference>
<dbReference type="Pfam" id="PF20901">
    <property type="entry name" value="Sf6_terminase"/>
    <property type="match status" value="1"/>
</dbReference>
<dbReference type="NCBIfam" id="TIGR01630">
    <property type="entry name" value="psiM2_ORF9"/>
    <property type="match status" value="1"/>
</dbReference>
<keyword evidence="4" id="KW-1185">Reference proteome</keyword>
<name>A0A9P6QNU5_9FUNG</name>
<dbReference type="InterPro" id="IPR048683">
    <property type="entry name" value="Sf6_terminase"/>
</dbReference>
<sequence length="615" mass="69247">MARSSKYTIALATKICEHLMVGQSLRSICAQKDMPDQVTVYRWLSQSEVFRKQYAHAREVQADTLADEILDIADDSARDIQMDAQGNERTQHEAINRSKLRVDARKWLAGQLAPKKYGDRIQQNISGANDGPIEQRVTVVDEAQVKATHRQGIQFHLNWHHALIADTVQKVIDGELKNVVINVPPGSSKTELVAINLIARGLALNPRARFLHISYSDDLALLNSEMAREIIRSDEYQALWPLAIAQDAKSKKRWNVLLDGKKAGGVYAVSLGGQITGFRAGHMAPGWQGALIIDDPLKVEDAYSKAARDKANRKLVSTVKSRKAHPDTPIVVIMQRLAEEDPTGFIQMGKVPGEWTFVSIPALLDDEYVAALPSVYRDKIDSSLRDEHGRFSYWPYKEPLNDLCALEQADRYVFTSQYQQQPRALGGDLIKGEWFSYYETPPRIRLRKVYADTAQKTAEHNDYSVFQLWGLGDDNRLYLLDMIRGKWPAPELKRRAIAFWNMHKPYDHKMSAPLAQMLVEDKSSGTGLIQDIQEDGHIPIKGIPRGTDKLTRVMGVLAYIESGRIVLPKAARWVKDFIAECEAFTPNNTHAHDDQIDPMIDAITDCLAKSSDWSG</sequence>
<dbReference type="Gene3D" id="3.30.420.240">
    <property type="match status" value="1"/>
</dbReference>
<organism evidence="3 4">
    <name type="scientific">Linnemannia gamsii</name>
    <dbReference type="NCBI Taxonomy" id="64522"/>
    <lineage>
        <taxon>Eukaryota</taxon>
        <taxon>Fungi</taxon>
        <taxon>Fungi incertae sedis</taxon>
        <taxon>Mucoromycota</taxon>
        <taxon>Mortierellomycotina</taxon>
        <taxon>Mortierellomycetes</taxon>
        <taxon>Mortierellales</taxon>
        <taxon>Mortierellaceae</taxon>
        <taxon>Linnemannia</taxon>
    </lineage>
</organism>
<dbReference type="AlphaFoldDB" id="A0A9P6QNU5"/>
<dbReference type="Gene3D" id="1.10.10.60">
    <property type="entry name" value="Homeodomain-like"/>
    <property type="match status" value="1"/>
</dbReference>